<keyword evidence="9" id="KW-0418">Kinase</keyword>
<dbReference type="WBParaSite" id="maker-uti_cns_0010752-snap-gene-0.4-mRNA-1">
    <property type="protein sequence ID" value="maker-uti_cns_0010752-snap-gene-0.4-mRNA-1"/>
    <property type="gene ID" value="maker-uti_cns_0010752-snap-gene-0.4"/>
</dbReference>
<feature type="domain" description="RNase H type-1" evidence="24">
    <location>
        <begin position="26"/>
        <end position="162"/>
    </location>
</feature>
<dbReference type="CDD" id="cd09276">
    <property type="entry name" value="Rnase_HI_RT_non_LTR"/>
    <property type="match status" value="1"/>
</dbReference>
<dbReference type="GO" id="GO:0035556">
    <property type="term" value="P:intracellular signal transduction"/>
    <property type="evidence" value="ECO:0007669"/>
    <property type="project" value="TreeGrafter"/>
</dbReference>
<keyword evidence="25" id="KW-1185">Reference proteome</keyword>
<dbReference type="SUPFAM" id="SSF53098">
    <property type="entry name" value="Ribonuclease H-like"/>
    <property type="match status" value="1"/>
</dbReference>
<dbReference type="Proteomes" id="UP000095280">
    <property type="component" value="Unplaced"/>
</dbReference>
<evidence type="ECO:0000256" key="22">
    <source>
        <dbReference type="SAM" id="Phobius"/>
    </source>
</evidence>
<name>A0A1I8I9W0_9PLAT</name>
<evidence type="ECO:0000256" key="17">
    <source>
        <dbReference type="ARBA" id="ARBA00047899"/>
    </source>
</evidence>
<keyword evidence="3 20" id="KW-0813">Transport</keyword>
<evidence type="ECO:0000259" key="23">
    <source>
        <dbReference type="PROSITE" id="PS50011"/>
    </source>
</evidence>
<sequence>LASPTSRGTCRRPERAAAQQTLAALPPASTVIWTDGAAKDGILDGGSGVLVEPNTTLCVAAGHVTSSFHAELVAIAEALRWVLAAPDPAELSPVRICSDSLSALSALASGPGSTGATMIDAVWGSLADLAARGTSVHLQWVPGHAGIPGNEAVDEIAKQGTTLAQGTAPVPLAAAQAAVRRYCLARWHQIYNAAATEAASTSSLAWHLACTAGRLPPQPTSDLTRRQERLICQLRADRCPALRGFQAAIGVDVAPTCRFCGDGEETAAHLLISCPALTSHRCRLWGQARSPRQFSRTASRPPGTSRQHQERGGSPPREDREMSHSRLPGNKHDPGCQPECRQFANLSCAGTVEHLVELPLTPQILSRFRVGGRMFVNKLPDCLLGASSLTFGRKSNSTVDQTALSFTPIDQAVSGERLCRSKVGQKHLVGSEQFETRRLKAAVRPAGVVQLADFVQHVAAQSHCCWRVQALDRCSVAGRGNAEGSWTALRMAHSRSSCSGSAGHIFYLLLIRWNSNGGLRNLFEPLQILQLLVVHIAPNRSYTSDNTVAAIQDIVKTQQEAQSWIVSESCESGVLNCQLFGEKFEVVICPTLDLVESSGLIEHLYLSLAGPTENGAFSAQYQVPLQSLNSQRTLHTPVATLALTESARVLRPAAIEVDGAVESVLEGRPALHRFSHLQWAMRCYARRLKSLACRHFQPASIAPQSQASSEQEPEDASKQTASALPAEVTHFTASTQYSARWPRWRLQQDFSAVAAAAMTAQMMSRECIVSVAVGLYSAVLSPLSMAGILAEAIASSSAHGISRAAATSYKTVRVMWILLFLICLGMFLNSGISLVLKLRENNLTEEYHLDQVPFVLPDLYFCSSNPFSGRRTSAGPRSVTAKLSSAPQVSSSAGPRSVTANHLQHRLNYISASSLQRIAASLPARLQPTAAHGHSVALSLCAAADAEVQRLIDVVDRIYGYKSKPIFASVRAFLFTYGVQAAFPHHLLKKYLLVRKEQAILGATVGEGTRIEKVEVKTVDSPENLICFQPVLSDQHKQMLVNSSDVLEIHLMTDPYFPDFNYSGYSMRPISDEQNKSYSFQDWHPTKLATPMCRTRCHGDTVTLPGFKKFAESEDLQEIAMQNATDYCKSRIPCSYPEYSASFSFSKCPGLGSSTAKFFANYENPLDTSLDSPNKEMAPALHQLIAVAKQIDSGIHSAHLEGIFRNYVADSMLNVKIFIASIKSPQIMLTWAYTFTDFLAAGPVHRLQCAHPRWQILCEMQEPDGVALGSQQQVWCSRRSAAVGEPDFLATWPDRPLRMRLVRSRLLTRNRCGNRGGDGSQLVDCRQGAFCTVEKPLGAGAPCFYESTGIAALLLRVTRNYMYCTSTGGLVPSALEDMARHRTLASAAFRFALDGFYQLGETIGSGGFAKVKAAYHILTGEKVAIKIMTKAELGEDLPRVKNEIEALKLIEHQHICQLYQVIETNERYYIVMEYCPGGELFDYIVEKDRLDEREARALFRQILSAVGHLHLRGIAHRDLKPENILIDEDQAMKLIDFGLSARPPGGAGGLLATCCGSPAYAAPELISQQQYRGSAADVWSLGVLLYALLCGFLPFEDQSLPALYKKIQRGQFDLPCWLSPSAAELLSKMMQTDPVRRVTVPMLARHAWVTDEGRLSEVAFEDGLFELQRPGRFYDKGAPTPSEAASEIGGTADRCLAELAWHCKRPKREQQQHLQALTPLLNPLSPSRSVDSALNHQPPIPPEQQQQQQQPDRLSPTRSPLPSSPIPSIAAGASAARTPRSVFGSLERLGGRFRQAFTPKKRPGPGGSCEAGPRKLSAFNNVTTTEECHPQA</sequence>
<evidence type="ECO:0000256" key="15">
    <source>
        <dbReference type="ARBA" id="ARBA00023201"/>
    </source>
</evidence>
<organism evidence="25 26">
    <name type="scientific">Macrostomum lignano</name>
    <dbReference type="NCBI Taxonomy" id="282301"/>
    <lineage>
        <taxon>Eukaryota</taxon>
        <taxon>Metazoa</taxon>
        <taxon>Spiralia</taxon>
        <taxon>Lophotrochozoa</taxon>
        <taxon>Platyhelminthes</taxon>
        <taxon>Rhabditophora</taxon>
        <taxon>Macrostomorpha</taxon>
        <taxon>Macrostomida</taxon>
        <taxon>Macrostomidae</taxon>
        <taxon>Macrostomum</taxon>
    </lineage>
</organism>
<dbReference type="InterPro" id="IPR002156">
    <property type="entry name" value="RNaseH_domain"/>
</dbReference>
<feature type="compositionally biased region" description="Polar residues" evidence="21">
    <location>
        <begin position="1724"/>
        <end position="1735"/>
    </location>
</feature>
<dbReference type="GO" id="GO:0003676">
    <property type="term" value="F:nucleic acid binding"/>
    <property type="evidence" value="ECO:0007669"/>
    <property type="project" value="InterPro"/>
</dbReference>
<dbReference type="Gene3D" id="1.10.510.10">
    <property type="entry name" value="Transferase(Phosphotransferase) domain 1"/>
    <property type="match status" value="1"/>
</dbReference>
<dbReference type="GO" id="GO:0005737">
    <property type="term" value="C:cytoplasm"/>
    <property type="evidence" value="ECO:0007669"/>
    <property type="project" value="TreeGrafter"/>
</dbReference>
<keyword evidence="14 22" id="KW-0472">Membrane</keyword>
<evidence type="ECO:0000256" key="11">
    <source>
        <dbReference type="ARBA" id="ARBA00022989"/>
    </source>
</evidence>
<dbReference type="InterPro" id="IPR012337">
    <property type="entry name" value="RNaseH-like_sf"/>
</dbReference>
<dbReference type="Gene3D" id="3.30.420.10">
    <property type="entry name" value="Ribonuclease H-like superfamily/Ribonuclease H"/>
    <property type="match status" value="1"/>
</dbReference>
<evidence type="ECO:0000256" key="19">
    <source>
        <dbReference type="PROSITE-ProRule" id="PRU10141"/>
    </source>
</evidence>
<keyword evidence="15 20" id="KW-0739">Sodium transport</keyword>
<dbReference type="PROSITE" id="PS00108">
    <property type="entry name" value="PROTEIN_KINASE_ST"/>
    <property type="match status" value="1"/>
</dbReference>
<feature type="compositionally biased region" description="Polar residues" evidence="21">
    <location>
        <begin position="291"/>
        <end position="306"/>
    </location>
</feature>
<evidence type="ECO:0000256" key="18">
    <source>
        <dbReference type="ARBA" id="ARBA00048679"/>
    </source>
</evidence>
<dbReference type="FunFam" id="3.30.200.20:FF:000003">
    <property type="entry name" value="Non-specific serine/threonine protein kinase"/>
    <property type="match status" value="1"/>
</dbReference>
<dbReference type="PROSITE" id="PS00107">
    <property type="entry name" value="PROTEIN_KINASE_ATP"/>
    <property type="match status" value="1"/>
</dbReference>
<keyword evidence="11 22" id="KW-1133">Transmembrane helix</keyword>
<dbReference type="PROSITE" id="PS50879">
    <property type="entry name" value="RNASE_H_1"/>
    <property type="match status" value="1"/>
</dbReference>
<comment type="catalytic activity">
    <reaction evidence="18">
        <text>L-seryl-[protein] + ATP = O-phospho-L-seryl-[protein] + ADP + H(+)</text>
        <dbReference type="Rhea" id="RHEA:17989"/>
        <dbReference type="Rhea" id="RHEA-COMP:9863"/>
        <dbReference type="Rhea" id="RHEA-COMP:11604"/>
        <dbReference type="ChEBI" id="CHEBI:15378"/>
        <dbReference type="ChEBI" id="CHEBI:29999"/>
        <dbReference type="ChEBI" id="CHEBI:30616"/>
        <dbReference type="ChEBI" id="CHEBI:83421"/>
        <dbReference type="ChEBI" id="CHEBI:456216"/>
        <dbReference type="EC" id="2.7.11.1"/>
    </reaction>
</comment>
<evidence type="ECO:0000256" key="2">
    <source>
        <dbReference type="ARBA" id="ARBA00012513"/>
    </source>
</evidence>
<dbReference type="Pfam" id="PF00075">
    <property type="entry name" value="RNase_H"/>
    <property type="match status" value="1"/>
</dbReference>
<feature type="transmembrane region" description="Helical" evidence="22">
    <location>
        <begin position="814"/>
        <end position="836"/>
    </location>
</feature>
<accession>A0A1I8I9W0</accession>
<dbReference type="InterPro" id="IPR001873">
    <property type="entry name" value="ENaC"/>
</dbReference>
<evidence type="ECO:0000313" key="26">
    <source>
        <dbReference type="WBParaSite" id="maker-uti_cns_0010752-snap-gene-0.4-mRNA-1"/>
    </source>
</evidence>
<feature type="compositionally biased region" description="Low complexity" evidence="21">
    <location>
        <begin position="1743"/>
        <end position="1781"/>
    </location>
</feature>
<comment type="subcellular location">
    <subcellularLocation>
        <location evidence="1">Membrane</location>
        <topology evidence="1">Multi-pass membrane protein</topology>
    </subcellularLocation>
</comment>
<dbReference type="InterPro" id="IPR000719">
    <property type="entry name" value="Prot_kinase_dom"/>
</dbReference>
<evidence type="ECO:0000256" key="4">
    <source>
        <dbReference type="ARBA" id="ARBA00022461"/>
    </source>
</evidence>
<dbReference type="Pfam" id="PF00069">
    <property type="entry name" value="Pkinase"/>
    <property type="match status" value="1"/>
</dbReference>
<feature type="compositionally biased region" description="Basic and acidic residues" evidence="21">
    <location>
        <begin position="307"/>
        <end position="334"/>
    </location>
</feature>
<evidence type="ECO:0000256" key="10">
    <source>
        <dbReference type="ARBA" id="ARBA00022840"/>
    </source>
</evidence>
<evidence type="ECO:0000256" key="6">
    <source>
        <dbReference type="ARBA" id="ARBA00022679"/>
    </source>
</evidence>
<dbReference type="SUPFAM" id="SSF56112">
    <property type="entry name" value="Protein kinase-like (PK-like)"/>
    <property type="match status" value="1"/>
</dbReference>
<evidence type="ECO:0000256" key="20">
    <source>
        <dbReference type="RuleBase" id="RU000679"/>
    </source>
</evidence>
<evidence type="ECO:0000256" key="16">
    <source>
        <dbReference type="ARBA" id="ARBA00023303"/>
    </source>
</evidence>
<evidence type="ECO:0000313" key="25">
    <source>
        <dbReference type="Proteomes" id="UP000095280"/>
    </source>
</evidence>
<reference evidence="26" key="1">
    <citation type="submission" date="2016-11" db="UniProtKB">
        <authorList>
            <consortium name="WormBaseParasite"/>
        </authorList>
    </citation>
    <scope>IDENTIFICATION</scope>
</reference>
<keyword evidence="13 20" id="KW-0406">Ion transport</keyword>
<evidence type="ECO:0000256" key="21">
    <source>
        <dbReference type="SAM" id="MobiDB-lite"/>
    </source>
</evidence>
<keyword evidence="7 20" id="KW-0812">Transmembrane</keyword>
<keyword evidence="4 20" id="KW-0894">Sodium channel</keyword>
<evidence type="ECO:0000256" key="3">
    <source>
        <dbReference type="ARBA" id="ARBA00022448"/>
    </source>
</evidence>
<dbReference type="InterPro" id="IPR017441">
    <property type="entry name" value="Protein_kinase_ATP_BS"/>
</dbReference>
<evidence type="ECO:0000259" key="24">
    <source>
        <dbReference type="PROSITE" id="PS50879"/>
    </source>
</evidence>
<feature type="domain" description="Protein kinase" evidence="23">
    <location>
        <begin position="1397"/>
        <end position="1649"/>
    </location>
</feature>
<proteinExistence type="inferred from homology"/>
<keyword evidence="12" id="KW-0915">Sodium</keyword>
<keyword evidence="8 19" id="KW-0547">Nucleotide-binding</keyword>
<protein>
    <recommendedName>
        <fullName evidence="2">non-specific serine/threonine protein kinase</fullName>
        <ecNumber evidence="2">2.7.11.1</ecNumber>
    </recommendedName>
</protein>
<dbReference type="InterPro" id="IPR036397">
    <property type="entry name" value="RNaseH_sf"/>
</dbReference>
<comment type="catalytic activity">
    <reaction evidence="17">
        <text>L-threonyl-[protein] + ATP = O-phospho-L-threonyl-[protein] + ADP + H(+)</text>
        <dbReference type="Rhea" id="RHEA:46608"/>
        <dbReference type="Rhea" id="RHEA-COMP:11060"/>
        <dbReference type="Rhea" id="RHEA-COMP:11605"/>
        <dbReference type="ChEBI" id="CHEBI:15378"/>
        <dbReference type="ChEBI" id="CHEBI:30013"/>
        <dbReference type="ChEBI" id="CHEBI:30616"/>
        <dbReference type="ChEBI" id="CHEBI:61977"/>
        <dbReference type="ChEBI" id="CHEBI:456216"/>
        <dbReference type="EC" id="2.7.11.1"/>
    </reaction>
</comment>
<evidence type="ECO:0000256" key="5">
    <source>
        <dbReference type="ARBA" id="ARBA00022527"/>
    </source>
</evidence>
<feature type="binding site" evidence="19">
    <location>
        <position position="1426"/>
    </location>
    <ligand>
        <name>ATP</name>
        <dbReference type="ChEBI" id="CHEBI:30616"/>
    </ligand>
</feature>
<keyword evidence="10 19" id="KW-0067">ATP-binding</keyword>
<evidence type="ECO:0000256" key="7">
    <source>
        <dbReference type="ARBA" id="ARBA00022692"/>
    </source>
</evidence>
<dbReference type="EC" id="2.7.11.1" evidence="2"/>
<dbReference type="GO" id="GO:0005524">
    <property type="term" value="F:ATP binding"/>
    <property type="evidence" value="ECO:0007669"/>
    <property type="project" value="UniProtKB-UniRule"/>
</dbReference>
<evidence type="ECO:0000256" key="8">
    <source>
        <dbReference type="ARBA" id="ARBA00022741"/>
    </source>
</evidence>
<feature type="region of interest" description="Disordered" evidence="21">
    <location>
        <begin position="702"/>
        <end position="722"/>
    </location>
</feature>
<dbReference type="SMART" id="SM00220">
    <property type="entry name" value="S_TKc"/>
    <property type="match status" value="1"/>
</dbReference>
<dbReference type="Pfam" id="PF00858">
    <property type="entry name" value="ASC"/>
    <property type="match status" value="1"/>
</dbReference>
<evidence type="ECO:0000256" key="12">
    <source>
        <dbReference type="ARBA" id="ARBA00023053"/>
    </source>
</evidence>
<feature type="region of interest" description="Disordered" evidence="21">
    <location>
        <begin position="1721"/>
        <end position="1832"/>
    </location>
</feature>
<dbReference type="InterPro" id="IPR008271">
    <property type="entry name" value="Ser/Thr_kinase_AS"/>
</dbReference>
<dbReference type="GO" id="GO:0016020">
    <property type="term" value="C:membrane"/>
    <property type="evidence" value="ECO:0007669"/>
    <property type="project" value="UniProtKB-SubCell"/>
</dbReference>
<dbReference type="GO" id="GO:0004674">
    <property type="term" value="F:protein serine/threonine kinase activity"/>
    <property type="evidence" value="ECO:0007669"/>
    <property type="project" value="UniProtKB-KW"/>
</dbReference>
<keyword evidence="16 20" id="KW-0407">Ion channel</keyword>
<evidence type="ECO:0000256" key="14">
    <source>
        <dbReference type="ARBA" id="ARBA00023136"/>
    </source>
</evidence>
<dbReference type="GO" id="GO:0005272">
    <property type="term" value="F:sodium channel activity"/>
    <property type="evidence" value="ECO:0007669"/>
    <property type="project" value="UniProtKB-KW"/>
</dbReference>
<dbReference type="PANTHER" id="PTHR24346">
    <property type="entry name" value="MAP/MICROTUBULE AFFINITY-REGULATING KINASE"/>
    <property type="match status" value="1"/>
</dbReference>
<keyword evidence="6" id="KW-0808">Transferase</keyword>
<evidence type="ECO:0000256" key="1">
    <source>
        <dbReference type="ARBA" id="ARBA00004141"/>
    </source>
</evidence>
<feature type="region of interest" description="Disordered" evidence="21">
    <location>
        <begin position="291"/>
        <end position="334"/>
    </location>
</feature>
<dbReference type="GO" id="GO:0004523">
    <property type="term" value="F:RNA-DNA hybrid ribonuclease activity"/>
    <property type="evidence" value="ECO:0007669"/>
    <property type="project" value="InterPro"/>
</dbReference>
<dbReference type="PANTHER" id="PTHR24346:SF30">
    <property type="entry name" value="MATERNAL EMBRYONIC LEUCINE ZIPPER KINASE"/>
    <property type="match status" value="1"/>
</dbReference>
<dbReference type="PROSITE" id="PS50011">
    <property type="entry name" value="PROTEIN_KINASE_DOM"/>
    <property type="match status" value="1"/>
</dbReference>
<evidence type="ECO:0000256" key="9">
    <source>
        <dbReference type="ARBA" id="ARBA00022777"/>
    </source>
</evidence>
<keyword evidence="5" id="KW-0723">Serine/threonine-protein kinase</keyword>
<dbReference type="FunFam" id="1.10.510.10:FF:000271">
    <property type="entry name" value="Non-specific serine/threonine protein kinase"/>
    <property type="match status" value="1"/>
</dbReference>
<evidence type="ECO:0000256" key="13">
    <source>
        <dbReference type="ARBA" id="ARBA00023065"/>
    </source>
</evidence>
<feature type="transmembrane region" description="Helical" evidence="22">
    <location>
        <begin position="768"/>
        <end position="793"/>
    </location>
</feature>
<comment type="similarity">
    <text evidence="20">Belongs to the amiloride-sensitive sodium channel (TC 1.A.6) family.</text>
</comment>
<dbReference type="InterPro" id="IPR011009">
    <property type="entry name" value="Kinase-like_dom_sf"/>
</dbReference>